<evidence type="ECO:0000256" key="3">
    <source>
        <dbReference type="SAM" id="Phobius"/>
    </source>
</evidence>
<organism evidence="4 5">
    <name type="scientific">Ferruginivarius sediminum</name>
    <dbReference type="NCBI Taxonomy" id="2661937"/>
    <lineage>
        <taxon>Bacteria</taxon>
        <taxon>Pseudomonadati</taxon>
        <taxon>Pseudomonadota</taxon>
        <taxon>Alphaproteobacteria</taxon>
        <taxon>Rhodospirillales</taxon>
        <taxon>Rhodospirillaceae</taxon>
        <taxon>Ferruginivarius</taxon>
    </lineage>
</organism>
<keyword evidence="3" id="KW-0472">Membrane</keyword>
<protein>
    <recommendedName>
        <fullName evidence="2">Type II secretion system protein J</fullName>
    </recommendedName>
</protein>
<feature type="transmembrane region" description="Helical" evidence="3">
    <location>
        <begin position="12"/>
        <end position="34"/>
    </location>
</feature>
<dbReference type="EMBL" id="QPMH01000003">
    <property type="protein sequence ID" value="RDD63064.1"/>
    <property type="molecule type" value="Genomic_DNA"/>
</dbReference>
<dbReference type="Proteomes" id="UP000253941">
    <property type="component" value="Unassembled WGS sequence"/>
</dbReference>
<dbReference type="Pfam" id="PF07963">
    <property type="entry name" value="N_methyl"/>
    <property type="match status" value="1"/>
</dbReference>
<reference evidence="4 5" key="1">
    <citation type="submission" date="2018-07" db="EMBL/GenBank/DDBJ databases">
        <title>Venubactetium sediminum gen. nov., sp. nov., isolated from a marine solar saltern.</title>
        <authorList>
            <person name="Wang S."/>
        </authorList>
    </citation>
    <scope>NUCLEOTIDE SEQUENCE [LARGE SCALE GENOMIC DNA]</scope>
    <source>
        <strain evidence="4 5">WD2A32</strain>
    </source>
</reference>
<dbReference type="AlphaFoldDB" id="A0A369TER6"/>
<dbReference type="GO" id="GO:0015628">
    <property type="term" value="P:protein secretion by the type II secretion system"/>
    <property type="evidence" value="ECO:0007669"/>
    <property type="project" value="InterPro"/>
</dbReference>
<keyword evidence="3" id="KW-1133">Transmembrane helix</keyword>
<dbReference type="InterPro" id="IPR010055">
    <property type="entry name" value="T2SS_protein-GspJ"/>
</dbReference>
<accession>A0A369TER6</accession>
<name>A0A369TER6_9PROT</name>
<comment type="similarity">
    <text evidence="1">Belongs to the GSP J family.</text>
</comment>
<dbReference type="PROSITE" id="PS00409">
    <property type="entry name" value="PROKAR_NTER_METHYL"/>
    <property type="match status" value="1"/>
</dbReference>
<dbReference type="InterPro" id="IPR012902">
    <property type="entry name" value="N_methyl_site"/>
</dbReference>
<comment type="caution">
    <text evidence="4">The sequence shown here is derived from an EMBL/GenBank/DDBJ whole genome shotgun (WGS) entry which is preliminary data.</text>
</comment>
<evidence type="ECO:0000313" key="4">
    <source>
        <dbReference type="EMBL" id="RDD63064.1"/>
    </source>
</evidence>
<evidence type="ECO:0000256" key="1">
    <source>
        <dbReference type="ARBA" id="ARBA00011084"/>
    </source>
</evidence>
<gene>
    <name evidence="4" type="ORF">DRB17_04640</name>
</gene>
<evidence type="ECO:0000313" key="5">
    <source>
        <dbReference type="Proteomes" id="UP000253941"/>
    </source>
</evidence>
<dbReference type="Pfam" id="PF11612">
    <property type="entry name" value="T2SSJ"/>
    <property type="match status" value="1"/>
</dbReference>
<dbReference type="SUPFAM" id="SSF54523">
    <property type="entry name" value="Pili subunits"/>
    <property type="match status" value="1"/>
</dbReference>
<keyword evidence="3" id="KW-0812">Transmembrane</keyword>
<dbReference type="InterPro" id="IPR045584">
    <property type="entry name" value="Pilin-like"/>
</dbReference>
<evidence type="ECO:0000256" key="2">
    <source>
        <dbReference type="ARBA" id="ARBA00021539"/>
    </source>
</evidence>
<proteinExistence type="inferred from homology"/>
<keyword evidence="5" id="KW-1185">Reference proteome</keyword>
<sequence length="210" mass="23874">MKGPARGRGSTAGFTLVEMLVALTLIGLLSAGLFGGLRLGARAWEAGGERIAETNDTESARTFLRKRMAQMQSLTYFSRSSEDAFAFRGERDRLRFAAPWPQHLGGIGIYVFELGPADDGRGLQLDWMLYRPNGPVAFDESREHPRRLFNDAEDVHFRYYGRDEGEDDPRWHDTWRETERLPRVIEMTLRQEGRKGWPPFRVAIAAADGR</sequence>
<dbReference type="RefSeq" id="WP_114581014.1">
    <property type="nucleotide sequence ID" value="NZ_QPMH01000003.1"/>
</dbReference>
<dbReference type="NCBIfam" id="TIGR02532">
    <property type="entry name" value="IV_pilin_GFxxxE"/>
    <property type="match status" value="1"/>
</dbReference>
<dbReference type="GO" id="GO:0015627">
    <property type="term" value="C:type II protein secretion system complex"/>
    <property type="evidence" value="ECO:0007669"/>
    <property type="project" value="InterPro"/>
</dbReference>